<comment type="caution">
    <text evidence="2">The sequence shown here is derived from an EMBL/GenBank/DDBJ whole genome shotgun (WGS) entry which is preliminary data.</text>
</comment>
<dbReference type="AlphaFoldDB" id="A0A9N8VKX8"/>
<evidence type="ECO:0000256" key="1">
    <source>
        <dbReference type="SAM" id="MobiDB-lite"/>
    </source>
</evidence>
<accession>A0A9N8VKX8</accession>
<name>A0A9N8VKX8_9GLOM</name>
<reference evidence="2" key="1">
    <citation type="submission" date="2021-06" db="EMBL/GenBank/DDBJ databases">
        <authorList>
            <person name="Kallberg Y."/>
            <person name="Tangrot J."/>
            <person name="Rosling A."/>
        </authorList>
    </citation>
    <scope>NUCLEOTIDE SEQUENCE</scope>
    <source>
        <strain evidence="2">IA702</strain>
    </source>
</reference>
<feature type="compositionally biased region" description="Basic residues" evidence="1">
    <location>
        <begin position="273"/>
        <end position="295"/>
    </location>
</feature>
<feature type="region of interest" description="Disordered" evidence="1">
    <location>
        <begin position="221"/>
        <end position="295"/>
    </location>
</feature>
<feature type="region of interest" description="Disordered" evidence="1">
    <location>
        <begin position="1"/>
        <end position="32"/>
    </location>
</feature>
<dbReference type="EMBL" id="CAJVPJ010000007">
    <property type="protein sequence ID" value="CAG8453098.1"/>
    <property type="molecule type" value="Genomic_DNA"/>
</dbReference>
<evidence type="ECO:0000313" key="2">
    <source>
        <dbReference type="EMBL" id="CAG8453098.1"/>
    </source>
</evidence>
<sequence length="295" mass="33864">MTITATAWMHHASLQTPSQPTTRSTRSTLQTPLNPHPPYQLLIPPPSIHFRQPSHHPHRPMHPVHASSQFISIENSFLKVQNCTLEAEITQARITIQALKQVIQSKDEALRKAQEEYQMAMWRINLLEAHVMKKSAAKDGTFILRSESEWEKKVRNDEESEKLKKIRDKHMTDEDEYSDLTGLSNHIKYSSDRTVVDDEKTNEKDYEIEVDIQYKQSDLPETQVESRMHTATSRKTQRAIQPNDSNGRAKAKSNRSMESYEYTGQSGSTVKSGRMKRIGGGKMKKILGILSKKRQ</sequence>
<proteinExistence type="predicted"/>
<keyword evidence="3" id="KW-1185">Reference proteome</keyword>
<feature type="compositionally biased region" description="Polar residues" evidence="1">
    <location>
        <begin position="254"/>
        <end position="270"/>
    </location>
</feature>
<organism evidence="2 3">
    <name type="scientific">Paraglomus occultum</name>
    <dbReference type="NCBI Taxonomy" id="144539"/>
    <lineage>
        <taxon>Eukaryota</taxon>
        <taxon>Fungi</taxon>
        <taxon>Fungi incertae sedis</taxon>
        <taxon>Mucoromycota</taxon>
        <taxon>Glomeromycotina</taxon>
        <taxon>Glomeromycetes</taxon>
        <taxon>Paraglomerales</taxon>
        <taxon>Paraglomeraceae</taxon>
        <taxon>Paraglomus</taxon>
    </lineage>
</organism>
<feature type="compositionally biased region" description="Polar residues" evidence="1">
    <location>
        <begin position="221"/>
        <end position="246"/>
    </location>
</feature>
<dbReference type="OrthoDB" id="2422919at2759"/>
<feature type="compositionally biased region" description="Low complexity" evidence="1">
    <location>
        <begin position="14"/>
        <end position="32"/>
    </location>
</feature>
<protein>
    <submittedName>
        <fullName evidence="2">5628_t:CDS:1</fullName>
    </submittedName>
</protein>
<evidence type="ECO:0000313" key="3">
    <source>
        <dbReference type="Proteomes" id="UP000789572"/>
    </source>
</evidence>
<dbReference type="Proteomes" id="UP000789572">
    <property type="component" value="Unassembled WGS sequence"/>
</dbReference>
<gene>
    <name evidence="2" type="ORF">POCULU_LOCUS138</name>
</gene>